<reference evidence="8" key="1">
    <citation type="submission" date="2021-02" db="EMBL/GenBank/DDBJ databases">
        <authorList>
            <person name="Nowell W R."/>
        </authorList>
    </citation>
    <scope>NUCLEOTIDE SEQUENCE</scope>
    <source>
        <strain evidence="8">Ploen Becks lab</strain>
    </source>
</reference>
<dbReference type="FunFam" id="2.60.40.10:FF:000107">
    <property type="entry name" value="Myosin, light chain kinase a"/>
    <property type="match status" value="1"/>
</dbReference>
<keyword evidence="3" id="KW-1015">Disulfide bond</keyword>
<keyword evidence="6" id="KW-0732">Signal</keyword>
<dbReference type="GO" id="GO:0050839">
    <property type="term" value="F:cell adhesion molecule binding"/>
    <property type="evidence" value="ECO:0007669"/>
    <property type="project" value="TreeGrafter"/>
</dbReference>
<dbReference type="Pfam" id="PF13895">
    <property type="entry name" value="Ig_2"/>
    <property type="match status" value="1"/>
</dbReference>
<keyword evidence="2" id="KW-0472">Membrane</keyword>
<feature type="chain" id="PRO_5032538868" description="Ig-like domain-containing protein" evidence="6">
    <location>
        <begin position="22"/>
        <end position="472"/>
    </location>
</feature>
<evidence type="ECO:0000313" key="8">
    <source>
        <dbReference type="EMBL" id="CAF0856230.1"/>
    </source>
</evidence>
<dbReference type="SMART" id="SM00408">
    <property type="entry name" value="IGc2"/>
    <property type="match status" value="3"/>
</dbReference>
<dbReference type="InterPro" id="IPR013106">
    <property type="entry name" value="Ig_V-set"/>
</dbReference>
<dbReference type="GO" id="GO:0098609">
    <property type="term" value="P:cell-cell adhesion"/>
    <property type="evidence" value="ECO:0007669"/>
    <property type="project" value="TreeGrafter"/>
</dbReference>
<name>A0A813WRP0_9BILA</name>
<evidence type="ECO:0000256" key="6">
    <source>
        <dbReference type="SAM" id="SignalP"/>
    </source>
</evidence>
<protein>
    <recommendedName>
        <fullName evidence="7">Ig-like domain-containing protein</fullName>
    </recommendedName>
</protein>
<dbReference type="GO" id="GO:0005886">
    <property type="term" value="C:plasma membrane"/>
    <property type="evidence" value="ECO:0007669"/>
    <property type="project" value="TreeGrafter"/>
</dbReference>
<dbReference type="InterPro" id="IPR003598">
    <property type="entry name" value="Ig_sub2"/>
</dbReference>
<dbReference type="PANTHER" id="PTHR11640:SF158">
    <property type="entry name" value="V-SET AND IMMUNOGLOBULIN DOMAIN-CONTAINING PROTEIN 10-LIKE 2"/>
    <property type="match status" value="1"/>
</dbReference>
<feature type="domain" description="Ig-like" evidence="7">
    <location>
        <begin position="253"/>
        <end position="348"/>
    </location>
</feature>
<comment type="subcellular location">
    <subcellularLocation>
        <location evidence="1">Membrane</location>
        <topology evidence="1">Single-pass type I membrane protein</topology>
    </subcellularLocation>
</comment>
<feature type="domain" description="Ig-like" evidence="7">
    <location>
        <begin position="162"/>
        <end position="242"/>
    </location>
</feature>
<dbReference type="Proteomes" id="UP000663879">
    <property type="component" value="Unassembled WGS sequence"/>
</dbReference>
<keyword evidence="9" id="KW-1185">Reference proteome</keyword>
<dbReference type="OrthoDB" id="10012075at2759"/>
<organism evidence="8 9">
    <name type="scientific">Brachionus calyciflorus</name>
    <dbReference type="NCBI Taxonomy" id="104777"/>
    <lineage>
        <taxon>Eukaryota</taxon>
        <taxon>Metazoa</taxon>
        <taxon>Spiralia</taxon>
        <taxon>Gnathifera</taxon>
        <taxon>Rotifera</taxon>
        <taxon>Eurotatoria</taxon>
        <taxon>Monogononta</taxon>
        <taxon>Pseudotrocha</taxon>
        <taxon>Ploima</taxon>
        <taxon>Brachionidae</taxon>
        <taxon>Brachionus</taxon>
    </lineage>
</organism>
<dbReference type="EMBL" id="CAJNOC010001339">
    <property type="protein sequence ID" value="CAF0856230.1"/>
    <property type="molecule type" value="Genomic_DNA"/>
</dbReference>
<dbReference type="InterPro" id="IPR013783">
    <property type="entry name" value="Ig-like_fold"/>
</dbReference>
<evidence type="ECO:0000259" key="7">
    <source>
        <dbReference type="PROSITE" id="PS50835"/>
    </source>
</evidence>
<evidence type="ECO:0000256" key="2">
    <source>
        <dbReference type="ARBA" id="ARBA00023136"/>
    </source>
</evidence>
<keyword evidence="5" id="KW-0393">Immunoglobulin domain</keyword>
<dbReference type="Pfam" id="PF07686">
    <property type="entry name" value="V-set"/>
    <property type="match status" value="1"/>
</dbReference>
<comment type="caution">
    <text evidence="8">The sequence shown here is derived from an EMBL/GenBank/DDBJ whole genome shotgun (WGS) entry which is preliminary data.</text>
</comment>
<evidence type="ECO:0000256" key="4">
    <source>
        <dbReference type="ARBA" id="ARBA00023180"/>
    </source>
</evidence>
<feature type="signal peptide" evidence="6">
    <location>
        <begin position="1"/>
        <end position="21"/>
    </location>
</feature>
<dbReference type="Gene3D" id="2.60.40.10">
    <property type="entry name" value="Immunoglobulins"/>
    <property type="match status" value="3"/>
</dbReference>
<evidence type="ECO:0000256" key="5">
    <source>
        <dbReference type="ARBA" id="ARBA00023319"/>
    </source>
</evidence>
<evidence type="ECO:0000256" key="1">
    <source>
        <dbReference type="ARBA" id="ARBA00004479"/>
    </source>
</evidence>
<dbReference type="SUPFAM" id="SSF48726">
    <property type="entry name" value="Immunoglobulin"/>
    <property type="match status" value="2"/>
</dbReference>
<evidence type="ECO:0000313" key="9">
    <source>
        <dbReference type="Proteomes" id="UP000663879"/>
    </source>
</evidence>
<dbReference type="SMART" id="SM00409">
    <property type="entry name" value="IG"/>
    <property type="match status" value="3"/>
</dbReference>
<sequence length="472" mass="54640">MSKNSLILIFNVLILINFPNGFDFSEHVRSHHRSNRFKLINQQKRTLQNELNLMSSKSESNLQRDYIAATLGKDVQLDCKMSGLVGDDEKIVWLKMPKGEVLTLNSNRVTSDSRISTKCSSNINPCWSLIITDVRESDTGFYVCQTNAMQNKYVYLDIMVAPKLLTQYPLERIDVNQSSHFTLTCEFYGKPEPLIKWFKYQHGVQKEIEKYRGSNKINLLIHKESPNEYECVADNSIPPTVSKKIYLNIQYPPQIKFLNNKLFQKKGERVIFDCKVNSNPKSEILWFKNDTRIVESSKYTTENLDDSYNRLYINNLTNSDFTDYYCLAVNLLGKASAKTELVELRTVSLTDPAKIFTTKISTSTELVKLSQTVNQQIDKTSMIVDELAEGTTTKNRIFKGTNDRSNKNSNKSKLLKNNQKQHVQNQFRNQQQHRYSTTKFLITENSSFSHRTSRELNIFLILLCTILFKILF</sequence>
<dbReference type="GO" id="GO:0005911">
    <property type="term" value="C:cell-cell junction"/>
    <property type="evidence" value="ECO:0007669"/>
    <property type="project" value="TreeGrafter"/>
</dbReference>
<dbReference type="AlphaFoldDB" id="A0A813WRP0"/>
<dbReference type="InterPro" id="IPR003599">
    <property type="entry name" value="Ig_sub"/>
</dbReference>
<dbReference type="Pfam" id="PF07679">
    <property type="entry name" value="I-set"/>
    <property type="match status" value="1"/>
</dbReference>
<dbReference type="InterPro" id="IPR007110">
    <property type="entry name" value="Ig-like_dom"/>
</dbReference>
<dbReference type="InterPro" id="IPR013098">
    <property type="entry name" value="Ig_I-set"/>
</dbReference>
<accession>A0A813WRP0</accession>
<gene>
    <name evidence="8" type="ORF">OXX778_LOCUS9208</name>
</gene>
<proteinExistence type="predicted"/>
<dbReference type="PROSITE" id="PS50835">
    <property type="entry name" value="IG_LIKE"/>
    <property type="match status" value="3"/>
</dbReference>
<dbReference type="PANTHER" id="PTHR11640">
    <property type="entry name" value="NEPHRIN"/>
    <property type="match status" value="1"/>
</dbReference>
<dbReference type="InterPro" id="IPR036179">
    <property type="entry name" value="Ig-like_dom_sf"/>
</dbReference>
<feature type="domain" description="Ig-like" evidence="7">
    <location>
        <begin position="72"/>
        <end position="155"/>
    </location>
</feature>
<dbReference type="InterPro" id="IPR051275">
    <property type="entry name" value="Cell_adhesion_signaling"/>
</dbReference>
<keyword evidence="4" id="KW-0325">Glycoprotein</keyword>
<evidence type="ECO:0000256" key="3">
    <source>
        <dbReference type="ARBA" id="ARBA00023157"/>
    </source>
</evidence>